<dbReference type="EMBL" id="JBCGDC010000007">
    <property type="protein sequence ID" value="MFB6392259.1"/>
    <property type="molecule type" value="Genomic_DNA"/>
</dbReference>
<proteinExistence type="predicted"/>
<name>A0ABV5CJT9_9ACTN</name>
<evidence type="ECO:0000313" key="1">
    <source>
        <dbReference type="EMBL" id="MFB6392259.1"/>
    </source>
</evidence>
<organism evidence="1 2">
    <name type="scientific">Polymorphospora lycopeni</name>
    <dbReference type="NCBI Taxonomy" id="3140240"/>
    <lineage>
        <taxon>Bacteria</taxon>
        <taxon>Bacillati</taxon>
        <taxon>Actinomycetota</taxon>
        <taxon>Actinomycetes</taxon>
        <taxon>Micromonosporales</taxon>
        <taxon>Micromonosporaceae</taxon>
        <taxon>Polymorphospora</taxon>
    </lineage>
</organism>
<accession>A0ABV5CJT9</accession>
<dbReference type="Proteomes" id="UP001582793">
    <property type="component" value="Unassembled WGS sequence"/>
</dbReference>
<comment type="caution">
    <text evidence="1">The sequence shown here is derived from an EMBL/GenBank/DDBJ whole genome shotgun (WGS) entry which is preliminary data.</text>
</comment>
<evidence type="ECO:0000313" key="2">
    <source>
        <dbReference type="Proteomes" id="UP001582793"/>
    </source>
</evidence>
<sequence length="72" mass="8085">MIDADDRQVQADSATLAALNERVHDLDTHELTAYATSLGVRPPDDRPGWYIVLEYAPDLTERGLFWVGPDDE</sequence>
<dbReference type="RefSeq" id="WP_375733052.1">
    <property type="nucleotide sequence ID" value="NZ_JBCGDC010000007.1"/>
</dbReference>
<gene>
    <name evidence="1" type="ORF">AAFH96_03945</name>
</gene>
<keyword evidence="2" id="KW-1185">Reference proteome</keyword>
<reference evidence="1 2" key="1">
    <citation type="submission" date="2024-04" db="EMBL/GenBank/DDBJ databases">
        <title>Polymorphospora sp. isolated from Baiyangdian Lake in Xiong'an New Area.</title>
        <authorList>
            <person name="Zhang X."/>
            <person name="Liu J."/>
        </authorList>
    </citation>
    <scope>NUCLEOTIDE SEQUENCE [LARGE SCALE GENOMIC DNA]</scope>
    <source>
        <strain evidence="1 2">2-325</strain>
    </source>
</reference>
<protein>
    <submittedName>
        <fullName evidence="1">Uncharacterized protein</fullName>
    </submittedName>
</protein>